<evidence type="ECO:0000256" key="1">
    <source>
        <dbReference type="SAM" id="MobiDB-lite"/>
    </source>
</evidence>
<keyword evidence="2" id="KW-0812">Transmembrane</keyword>
<dbReference type="Proteomes" id="UP001331761">
    <property type="component" value="Unassembled WGS sequence"/>
</dbReference>
<sequence length="75" mass="8542">MSLWDEIKSIFSARIEHILPIIVLIVIFAIFLVACLYATWKERNAEDLSQPPQSTEPNVVLTDGKTGEERVLDQE</sequence>
<feature type="region of interest" description="Disordered" evidence="1">
    <location>
        <begin position="46"/>
        <end position="75"/>
    </location>
</feature>
<proteinExistence type="predicted"/>
<keyword evidence="2" id="KW-1133">Transmembrane helix</keyword>
<reference evidence="3 4" key="1">
    <citation type="submission" date="2019-10" db="EMBL/GenBank/DDBJ databases">
        <title>Assembly and Annotation for the nematode Trichostrongylus colubriformis.</title>
        <authorList>
            <person name="Martin J."/>
        </authorList>
    </citation>
    <scope>NUCLEOTIDE SEQUENCE [LARGE SCALE GENOMIC DNA]</scope>
    <source>
        <strain evidence="3">G859</strain>
        <tissue evidence="3">Whole worm</tissue>
    </source>
</reference>
<evidence type="ECO:0000313" key="4">
    <source>
        <dbReference type="Proteomes" id="UP001331761"/>
    </source>
</evidence>
<feature type="compositionally biased region" description="Basic and acidic residues" evidence="1">
    <location>
        <begin position="65"/>
        <end position="75"/>
    </location>
</feature>
<keyword evidence="4" id="KW-1185">Reference proteome</keyword>
<organism evidence="3 4">
    <name type="scientific">Trichostrongylus colubriformis</name>
    <name type="common">Black scour worm</name>
    <dbReference type="NCBI Taxonomy" id="6319"/>
    <lineage>
        <taxon>Eukaryota</taxon>
        <taxon>Metazoa</taxon>
        <taxon>Ecdysozoa</taxon>
        <taxon>Nematoda</taxon>
        <taxon>Chromadorea</taxon>
        <taxon>Rhabditida</taxon>
        <taxon>Rhabditina</taxon>
        <taxon>Rhabditomorpha</taxon>
        <taxon>Strongyloidea</taxon>
        <taxon>Trichostrongylidae</taxon>
        <taxon>Trichostrongylus</taxon>
    </lineage>
</organism>
<evidence type="ECO:0000256" key="2">
    <source>
        <dbReference type="SAM" id="Phobius"/>
    </source>
</evidence>
<feature type="transmembrane region" description="Helical" evidence="2">
    <location>
        <begin position="18"/>
        <end position="40"/>
    </location>
</feature>
<dbReference type="AlphaFoldDB" id="A0AAN8FYS1"/>
<protein>
    <submittedName>
        <fullName evidence="3">Uncharacterized protein</fullName>
    </submittedName>
</protein>
<evidence type="ECO:0000313" key="3">
    <source>
        <dbReference type="EMBL" id="KAK5986820.1"/>
    </source>
</evidence>
<name>A0AAN8FYS1_TRICO</name>
<gene>
    <name evidence="3" type="ORF">GCK32_021157</name>
</gene>
<dbReference type="EMBL" id="WIXE01000173">
    <property type="protein sequence ID" value="KAK5986820.1"/>
    <property type="molecule type" value="Genomic_DNA"/>
</dbReference>
<comment type="caution">
    <text evidence="3">The sequence shown here is derived from an EMBL/GenBank/DDBJ whole genome shotgun (WGS) entry which is preliminary data.</text>
</comment>
<accession>A0AAN8FYS1</accession>
<keyword evidence="2" id="KW-0472">Membrane</keyword>